<feature type="region of interest" description="Disordered" evidence="1">
    <location>
        <begin position="85"/>
        <end position="105"/>
    </location>
</feature>
<reference evidence="2" key="1">
    <citation type="submission" date="2019-12" db="EMBL/GenBank/DDBJ databases">
        <title>An insight into the sialome of adult female Ixodes ricinus ticks feeding for 6 days.</title>
        <authorList>
            <person name="Perner J."/>
            <person name="Ribeiro J.M.C."/>
        </authorList>
    </citation>
    <scope>NUCLEOTIDE SEQUENCE</scope>
    <source>
        <strain evidence="2">Semi-engorged</strain>
        <tissue evidence="2">Salivary glands</tissue>
    </source>
</reference>
<accession>A0A6B0UDL9</accession>
<dbReference type="AlphaFoldDB" id="A0A6B0UDL9"/>
<organism evidence="2">
    <name type="scientific">Ixodes ricinus</name>
    <name type="common">Common tick</name>
    <name type="synonym">Acarus ricinus</name>
    <dbReference type="NCBI Taxonomy" id="34613"/>
    <lineage>
        <taxon>Eukaryota</taxon>
        <taxon>Metazoa</taxon>
        <taxon>Ecdysozoa</taxon>
        <taxon>Arthropoda</taxon>
        <taxon>Chelicerata</taxon>
        <taxon>Arachnida</taxon>
        <taxon>Acari</taxon>
        <taxon>Parasitiformes</taxon>
        <taxon>Ixodida</taxon>
        <taxon>Ixodoidea</taxon>
        <taxon>Ixodidae</taxon>
        <taxon>Ixodinae</taxon>
        <taxon>Ixodes</taxon>
    </lineage>
</organism>
<name>A0A6B0UDL9_IXORI</name>
<evidence type="ECO:0000313" key="2">
    <source>
        <dbReference type="EMBL" id="MXU89051.1"/>
    </source>
</evidence>
<dbReference type="EMBL" id="GIFC01006968">
    <property type="protein sequence ID" value="MXU89051.1"/>
    <property type="molecule type" value="Transcribed_RNA"/>
</dbReference>
<sequence>MQLKSAHAARACSSTSVCLCTLSTCALQKHGGRHEAHAGIQAFERHPANHTLSVTTWWLDEHPAPPFECSGTACRGARRRHAITISRSAGKTEPLGTQKSQSRFM</sequence>
<protein>
    <submittedName>
        <fullName evidence="2">Putative secreted protein</fullName>
    </submittedName>
</protein>
<proteinExistence type="predicted"/>
<evidence type="ECO:0000256" key="1">
    <source>
        <dbReference type="SAM" id="MobiDB-lite"/>
    </source>
</evidence>